<keyword evidence="1" id="KW-0677">Repeat</keyword>
<dbReference type="PROSITE" id="PS00022">
    <property type="entry name" value="EGF_1"/>
    <property type="match status" value="3"/>
</dbReference>
<dbReference type="PROSITE" id="PS51125">
    <property type="entry name" value="NHL"/>
    <property type="match status" value="1"/>
</dbReference>
<feature type="chain" id="PRO_5003038573" evidence="3">
    <location>
        <begin position="24"/>
        <end position="1229"/>
    </location>
</feature>
<feature type="domain" description="EGF-like" evidence="4">
    <location>
        <begin position="1131"/>
        <end position="1142"/>
    </location>
</feature>
<evidence type="ECO:0000313" key="6">
    <source>
        <dbReference type="EMBL" id="EFC42550.1"/>
    </source>
</evidence>
<dbReference type="OrthoDB" id="283575at2759"/>
<evidence type="ECO:0000313" key="7">
    <source>
        <dbReference type="Proteomes" id="UP000006671"/>
    </source>
</evidence>
<sequence length="1229" mass="135403">MNQSTVQFLLFLVIGLFCQLTHALNPILPTVTTLTNSTNTNNDFTSVLGNYIGSVSCVASSRDGSEFYFCTNEVIRKVRKDGTLQTIAGIYGNTGYNTDHNGDALKAKIDSPFSLFLDDSNGDLYFTDSNNYLVRKIDVNGKIFDIAGIPRTSGYDDRSLNSSTFVGPRQLFVHGPNKDIYLADGEKVRLISQVNSTVSTIAYYQNMNGLVINPSNGDIYLSAYNNIVKLLSNGVMSVIAGDGNNYNNGYRDGNATQALFYYIPSLSFKDSTQELFISDLNNQRVRVLNMNSNQVSTLLGNDINSYERTYLPQNGKDVYVRPYQIQYLPQLDQLLIADLDNRVIRKVDLQNQQAWTTIIAGSPDPYTISGTTYGQSFVKGNSLAYSLNEDSFVVSSYQQVVKFKDGLTTFLFNTGLSGSNKYQIEYADNQNNIYIIGDRVMYKYLTNGTRLLFAPDYFGVDNVPFEQAITSSNYIDIKFDKKTSEIYLLSLDRIRKISQNGIISTIHITADSSGNSLYNGNPQSIEIDSNSNVYFSDRTSIYRVDSLEKSTRIIGTGSSTSNNYESGIGTDVQLNYPLGLTFNALDGQLYFVDAYNHRIRVYNFTSQIVSTFSGGTISGYQDGPIQTARFYFPNGLDIDTTNGDLYVSDTFNCVIRKISNGVVSTVAGQYQNTNYQNGNLSTASIGYPYYLSYYNGMIFTVYDNELIEISLTGNSVERKTTRSSVVSGDNKELSEENTLATVAAARISSIDGNLYFLDGKRVRIVDMDVRTVSTIIGQLVENVHYTKTQFTPYGVNVNYNSGEMMIYDYEYSRVRKIDANGIVSTIVGNGLYNPYYVYPNITKATDFPLMEFNDFTTCPNDDNVYLLINSYFFKLTPDGMLRKQLDGLSIESYTIQCTKFGTIILVRDNEIYRFDEKENVLKLVTGKSGSTSMEDGLLSNATFGDIVGISVSPLTNAIGVIHMSNGNGRVVRKIGCPDGYEMQDDFQTCLPFCFNKTSTAACSGNGLCSDVNTCSCTSGWFGIECEKPICFGLNGSDACNGPFKGNCSSFNNCTCSNEYTGKECGTPICFGLIDNNACGGSLNGSCLSPNNCSCVNNHYGNDCSQFDCYGTISTNTSVCSGHGSCLSPNNCLCANNYYGKECNQFDCYGTISTSVSVCSGHGSCFSPNNCACVGGWSGSECSTSPKVLESQRLGDSSIITSFNVVDGHCFFSIVCKWIWVVKPINKISH</sequence>
<evidence type="ECO:0000259" key="4">
    <source>
        <dbReference type="PROSITE" id="PS00022"/>
    </source>
</evidence>
<dbReference type="InterPro" id="IPR011042">
    <property type="entry name" value="6-blade_b-propeller_TolB-like"/>
</dbReference>
<dbReference type="SUPFAM" id="SSF63829">
    <property type="entry name" value="Calcium-dependent phosphotriesterase"/>
    <property type="match status" value="1"/>
</dbReference>
<feature type="domain" description="EGF-like" evidence="4 5">
    <location>
        <begin position="1014"/>
        <end position="1025"/>
    </location>
</feature>
<dbReference type="PANTHER" id="PTHR46388">
    <property type="entry name" value="NHL REPEAT-CONTAINING PROTEIN 2"/>
    <property type="match status" value="1"/>
</dbReference>
<dbReference type="GeneID" id="8863101"/>
<dbReference type="RefSeq" id="XP_002675294.1">
    <property type="nucleotide sequence ID" value="XM_002675248.1"/>
</dbReference>
<accession>D2VL28</accession>
<dbReference type="Gene3D" id="2.120.10.30">
    <property type="entry name" value="TolB, C-terminal domain"/>
    <property type="match status" value="4"/>
</dbReference>
<name>D2VL28_NAEGR</name>
<dbReference type="VEuPathDB" id="AmoebaDB:NAEGRDRAFT_69640"/>
<dbReference type="InterPro" id="IPR000742">
    <property type="entry name" value="EGF"/>
</dbReference>
<dbReference type="InParanoid" id="D2VL28"/>
<dbReference type="PROSITE" id="PS01186">
    <property type="entry name" value="EGF_2"/>
    <property type="match status" value="2"/>
</dbReference>
<dbReference type="InterPro" id="IPR001258">
    <property type="entry name" value="NHL_repeat"/>
</dbReference>
<keyword evidence="7" id="KW-1185">Reference proteome</keyword>
<evidence type="ECO:0000259" key="5">
    <source>
        <dbReference type="PROSITE" id="PS01186"/>
    </source>
</evidence>
<proteinExistence type="predicted"/>
<dbReference type="eggNOG" id="KOG1225">
    <property type="taxonomic scope" value="Eukaryota"/>
</dbReference>
<dbReference type="PANTHER" id="PTHR46388:SF2">
    <property type="entry name" value="NHL REPEAT-CONTAINING PROTEIN 2"/>
    <property type="match status" value="1"/>
</dbReference>
<evidence type="ECO:0000256" key="3">
    <source>
        <dbReference type="SAM" id="SignalP"/>
    </source>
</evidence>
<feature type="domain" description="EGF-like" evidence="4 5">
    <location>
        <begin position="1170"/>
        <end position="1181"/>
    </location>
</feature>
<dbReference type="AlphaFoldDB" id="D2VL28"/>
<dbReference type="KEGG" id="ngr:NAEGRDRAFT_69640"/>
<organism evidence="7">
    <name type="scientific">Naegleria gruberi</name>
    <name type="common">Amoeba</name>
    <dbReference type="NCBI Taxonomy" id="5762"/>
    <lineage>
        <taxon>Eukaryota</taxon>
        <taxon>Discoba</taxon>
        <taxon>Heterolobosea</taxon>
        <taxon>Tetramitia</taxon>
        <taxon>Eutetramitia</taxon>
        <taxon>Vahlkampfiidae</taxon>
        <taxon>Naegleria</taxon>
    </lineage>
</organism>
<feature type="repeat" description="NHL" evidence="2">
    <location>
        <begin position="569"/>
        <end position="605"/>
    </location>
</feature>
<gene>
    <name evidence="6" type="ORF">NAEGRDRAFT_69640</name>
</gene>
<feature type="signal peptide" evidence="3">
    <location>
        <begin position="1"/>
        <end position="23"/>
    </location>
</feature>
<reference evidence="6 7" key="1">
    <citation type="journal article" date="2010" name="Cell">
        <title>The genome of Naegleria gruberi illuminates early eukaryotic versatility.</title>
        <authorList>
            <person name="Fritz-Laylin L.K."/>
            <person name="Prochnik S.E."/>
            <person name="Ginger M.L."/>
            <person name="Dacks J.B."/>
            <person name="Carpenter M.L."/>
            <person name="Field M.C."/>
            <person name="Kuo A."/>
            <person name="Paredez A."/>
            <person name="Chapman J."/>
            <person name="Pham J."/>
            <person name="Shu S."/>
            <person name="Neupane R."/>
            <person name="Cipriano M."/>
            <person name="Mancuso J."/>
            <person name="Tu H."/>
            <person name="Salamov A."/>
            <person name="Lindquist E."/>
            <person name="Shapiro H."/>
            <person name="Lucas S."/>
            <person name="Grigoriev I.V."/>
            <person name="Cande W.Z."/>
            <person name="Fulton C."/>
            <person name="Rokhsar D.S."/>
            <person name="Dawson S.C."/>
        </authorList>
    </citation>
    <scope>NUCLEOTIDE SEQUENCE [LARGE SCALE GENOMIC DNA]</scope>
    <source>
        <strain evidence="6 7">NEG-M</strain>
    </source>
</reference>
<protein>
    <submittedName>
        <fullName evidence="6">Predicted protein</fullName>
    </submittedName>
</protein>
<evidence type="ECO:0000256" key="2">
    <source>
        <dbReference type="PROSITE-ProRule" id="PRU00504"/>
    </source>
</evidence>
<evidence type="ECO:0000256" key="1">
    <source>
        <dbReference type="ARBA" id="ARBA00022737"/>
    </source>
</evidence>
<dbReference type="SUPFAM" id="SSF101898">
    <property type="entry name" value="NHL repeat"/>
    <property type="match status" value="2"/>
</dbReference>
<dbReference type="Gene3D" id="2.10.25.10">
    <property type="entry name" value="Laminin"/>
    <property type="match status" value="2"/>
</dbReference>
<dbReference type="EMBL" id="GG738879">
    <property type="protein sequence ID" value="EFC42550.1"/>
    <property type="molecule type" value="Genomic_DNA"/>
</dbReference>
<keyword evidence="3" id="KW-0732">Signal</keyword>
<dbReference type="Proteomes" id="UP000006671">
    <property type="component" value="Unassembled WGS sequence"/>
</dbReference>